<proteinExistence type="predicted"/>
<dbReference type="EMBL" id="BART01035963">
    <property type="protein sequence ID" value="GAH06495.1"/>
    <property type="molecule type" value="Genomic_DNA"/>
</dbReference>
<name>X1DDW1_9ZZZZ</name>
<gene>
    <name evidence="1" type="ORF">S01H4_60848</name>
</gene>
<dbReference type="AlphaFoldDB" id="X1DDW1"/>
<sequence length="81" mass="9593">MTNAKYLTIANESINTGDIYYTVQAINPFNLQKHRAGSENNVLHYCYFKNKNEAEYYKRLCRLNRIISDQIKEIEIAHHNK</sequence>
<comment type="caution">
    <text evidence="1">The sequence shown here is derived from an EMBL/GenBank/DDBJ whole genome shotgun (WGS) entry which is preliminary data.</text>
</comment>
<organism evidence="1">
    <name type="scientific">marine sediment metagenome</name>
    <dbReference type="NCBI Taxonomy" id="412755"/>
    <lineage>
        <taxon>unclassified sequences</taxon>
        <taxon>metagenomes</taxon>
        <taxon>ecological metagenomes</taxon>
    </lineage>
</organism>
<accession>X1DDW1</accession>
<protein>
    <submittedName>
        <fullName evidence="1">Uncharacterized protein</fullName>
    </submittedName>
</protein>
<reference evidence="1" key="1">
    <citation type="journal article" date="2014" name="Front. Microbiol.">
        <title>High frequency of phylogenetically diverse reductive dehalogenase-homologous genes in deep subseafloor sedimentary metagenomes.</title>
        <authorList>
            <person name="Kawai M."/>
            <person name="Futagami T."/>
            <person name="Toyoda A."/>
            <person name="Takaki Y."/>
            <person name="Nishi S."/>
            <person name="Hori S."/>
            <person name="Arai W."/>
            <person name="Tsubouchi T."/>
            <person name="Morono Y."/>
            <person name="Uchiyama I."/>
            <person name="Ito T."/>
            <person name="Fujiyama A."/>
            <person name="Inagaki F."/>
            <person name="Takami H."/>
        </authorList>
    </citation>
    <scope>NUCLEOTIDE SEQUENCE</scope>
    <source>
        <strain evidence="1">Expedition CK06-06</strain>
    </source>
</reference>
<evidence type="ECO:0000313" key="1">
    <source>
        <dbReference type="EMBL" id="GAH06495.1"/>
    </source>
</evidence>